<accession>A0A1I8AFD9</accession>
<dbReference type="InterPro" id="IPR010684">
    <property type="entry name" value="RNA_pol_II_trans_fac_SIII_A"/>
</dbReference>
<dbReference type="Pfam" id="PF06881">
    <property type="entry name" value="Elongin_A"/>
    <property type="match status" value="1"/>
</dbReference>
<keyword evidence="3" id="KW-1185">Reference proteome</keyword>
<dbReference type="PANTHER" id="PTHR15141">
    <property type="entry name" value="TRANSCRIPTION ELONGATION FACTOR B POLYPEPTIDE 3"/>
    <property type="match status" value="1"/>
</dbReference>
<feature type="region of interest" description="Disordered" evidence="1">
    <location>
        <begin position="230"/>
        <end position="292"/>
    </location>
</feature>
<organism evidence="3 4">
    <name type="scientific">Steinernema glaseri</name>
    <dbReference type="NCBI Taxonomy" id="37863"/>
    <lineage>
        <taxon>Eukaryota</taxon>
        <taxon>Metazoa</taxon>
        <taxon>Ecdysozoa</taxon>
        <taxon>Nematoda</taxon>
        <taxon>Chromadorea</taxon>
        <taxon>Rhabditida</taxon>
        <taxon>Tylenchina</taxon>
        <taxon>Panagrolaimomorpha</taxon>
        <taxon>Strongyloidoidea</taxon>
        <taxon>Steinernematidae</taxon>
        <taxon>Steinernema</taxon>
    </lineage>
</organism>
<sequence>MVFWGYFYIGMFLPITVQVSDGNRAGPAQLPITGSVTFKTVIPFKTETTVFYDENRGSVRSHIDVRVPGEIFGCIATSTIKAVGGSTTVQTPSMSNYDESIAQRVYSRTNVFVKKRSSDADDAFDFCATHKVPFAEIKAKVKEANEKQLEEFEKANPWFLKNTAKLWKKHCSSRFAKLERGADETWRDVFQRGLQEEQLRLHRVSARITNAVKKEQQSVRTIKCIALPTQHKEKNSRAVASSAKSSRTVAPSSTSSTKPSTRGSSEAVPSRAGAPGKGYLMKKVMDVMKKRR</sequence>
<evidence type="ECO:0000256" key="2">
    <source>
        <dbReference type="SAM" id="SignalP"/>
    </source>
</evidence>
<protein>
    <submittedName>
        <fullName evidence="4">Secreted protein</fullName>
    </submittedName>
</protein>
<evidence type="ECO:0000256" key="1">
    <source>
        <dbReference type="SAM" id="MobiDB-lite"/>
    </source>
</evidence>
<dbReference type="Gene3D" id="6.10.250.3180">
    <property type="match status" value="1"/>
</dbReference>
<feature type="signal peptide" evidence="2">
    <location>
        <begin position="1"/>
        <end position="22"/>
    </location>
</feature>
<reference evidence="4" key="1">
    <citation type="submission" date="2016-11" db="UniProtKB">
        <authorList>
            <consortium name="WormBaseParasite"/>
        </authorList>
    </citation>
    <scope>IDENTIFICATION</scope>
</reference>
<feature type="chain" id="PRO_5009314637" evidence="2">
    <location>
        <begin position="23"/>
        <end position="292"/>
    </location>
</feature>
<dbReference type="WBParaSite" id="L893_g539.t1">
    <property type="protein sequence ID" value="L893_g539.t1"/>
    <property type="gene ID" value="L893_g539"/>
</dbReference>
<name>A0A1I8AFD9_9BILA</name>
<proteinExistence type="predicted"/>
<dbReference type="GO" id="GO:0070449">
    <property type="term" value="C:elongin complex"/>
    <property type="evidence" value="ECO:0007669"/>
    <property type="project" value="InterPro"/>
</dbReference>
<dbReference type="Proteomes" id="UP000095287">
    <property type="component" value="Unplaced"/>
</dbReference>
<dbReference type="PANTHER" id="PTHR15141:SF76">
    <property type="entry name" value="TRANSCRIPTION ELONGATION FACTOR B POLYPEPTIDE 3"/>
    <property type="match status" value="1"/>
</dbReference>
<evidence type="ECO:0000313" key="4">
    <source>
        <dbReference type="WBParaSite" id="L893_g539.t1"/>
    </source>
</evidence>
<dbReference type="InterPro" id="IPR051870">
    <property type="entry name" value="Elongin-A_domain"/>
</dbReference>
<dbReference type="GO" id="GO:0006368">
    <property type="term" value="P:transcription elongation by RNA polymerase II"/>
    <property type="evidence" value="ECO:0007669"/>
    <property type="project" value="InterPro"/>
</dbReference>
<evidence type="ECO:0000313" key="3">
    <source>
        <dbReference type="Proteomes" id="UP000095287"/>
    </source>
</evidence>
<feature type="compositionally biased region" description="Basic and acidic residues" evidence="1">
    <location>
        <begin position="283"/>
        <end position="292"/>
    </location>
</feature>
<feature type="compositionally biased region" description="Low complexity" evidence="1">
    <location>
        <begin position="237"/>
        <end position="265"/>
    </location>
</feature>
<keyword evidence="2" id="KW-0732">Signal</keyword>
<dbReference type="AlphaFoldDB" id="A0A1I8AFD9"/>